<dbReference type="Pfam" id="PF00856">
    <property type="entry name" value="SET"/>
    <property type="match status" value="1"/>
</dbReference>
<feature type="domain" description="SET" evidence="2">
    <location>
        <begin position="58"/>
        <end position="274"/>
    </location>
</feature>
<dbReference type="InterPro" id="IPR001214">
    <property type="entry name" value="SET_dom"/>
</dbReference>
<accession>A0A8J5FYZ5</accession>
<protein>
    <recommendedName>
        <fullName evidence="2">SET domain-containing protein</fullName>
    </recommendedName>
</protein>
<dbReference type="AlphaFoldDB" id="A0A8J5FYZ5"/>
<evidence type="ECO:0000259" key="2">
    <source>
        <dbReference type="PROSITE" id="PS50280"/>
    </source>
</evidence>
<feature type="compositionally biased region" description="Acidic residues" evidence="1">
    <location>
        <begin position="306"/>
        <end position="346"/>
    </location>
</feature>
<sequence length="412" mass="46582">MTFENLFLMRLIGKDSAYLLNRNEREKSVLVLLSSCLLNQSYRLIGKTYHKKILSTFRSISLATSPLIIGCKLMFGAFMISSLGVEDSVFHAADVEMEYLEGLALQHAYDPDHLARDPPRQRPQQHVGARQLSLDVRHRRVAAGAQLLDDTEAAAAAAVRGAAARRGARRRRDDCTSCCSSLMKSMAPPMIEAWLAAHRSRTFGTVEGINPFDGGDRRVRAYGIYPNASFFNHDCLPNACRFDYVDQARENNTDIVVRAIHDIPEGREVCLSYFPVTWRYLERQTRLMEDYGFRCECDRCVVEKDWSDDDDEDGEEKEDEDEEGMEEEDEDEAMENMDTTGEDGEDGNFPHAYFFVRYVCDRENCGGTLAPLPPTADGTPSNLMECNVCGMLKTEDNNQQDRQKCSNGSMLH</sequence>
<gene>
    <name evidence="3" type="ORF">ZIOFF_045375</name>
</gene>
<dbReference type="CDD" id="cd20071">
    <property type="entry name" value="SET_SMYD"/>
    <property type="match status" value="1"/>
</dbReference>
<dbReference type="PROSITE" id="PS50280">
    <property type="entry name" value="SET"/>
    <property type="match status" value="1"/>
</dbReference>
<dbReference type="PANTHER" id="PTHR47420:SF3">
    <property type="entry name" value="HISTONE-LYSINE N-METHYLTRANSFERASE ASHR2"/>
    <property type="match status" value="1"/>
</dbReference>
<dbReference type="SUPFAM" id="SSF82199">
    <property type="entry name" value="SET domain"/>
    <property type="match status" value="1"/>
</dbReference>
<feature type="region of interest" description="Disordered" evidence="1">
    <location>
        <begin position="306"/>
        <end position="348"/>
    </location>
</feature>
<evidence type="ECO:0000313" key="3">
    <source>
        <dbReference type="EMBL" id="KAG6497475.1"/>
    </source>
</evidence>
<evidence type="ECO:0000256" key="1">
    <source>
        <dbReference type="SAM" id="MobiDB-lite"/>
    </source>
</evidence>
<proteinExistence type="predicted"/>
<name>A0A8J5FYZ5_ZINOF</name>
<comment type="caution">
    <text evidence="3">The sequence shown here is derived from an EMBL/GenBank/DDBJ whole genome shotgun (WGS) entry which is preliminary data.</text>
</comment>
<reference evidence="3 4" key="1">
    <citation type="submission" date="2020-08" db="EMBL/GenBank/DDBJ databases">
        <title>Plant Genome Project.</title>
        <authorList>
            <person name="Zhang R.-G."/>
        </authorList>
    </citation>
    <scope>NUCLEOTIDE SEQUENCE [LARGE SCALE GENOMIC DNA]</scope>
    <source>
        <tissue evidence="3">Rhizome</tissue>
    </source>
</reference>
<dbReference type="Gene3D" id="2.170.270.10">
    <property type="entry name" value="SET domain"/>
    <property type="match status" value="1"/>
</dbReference>
<dbReference type="InterPro" id="IPR046341">
    <property type="entry name" value="SET_dom_sf"/>
</dbReference>
<dbReference type="PANTHER" id="PTHR47420">
    <property type="entry name" value="HISTONE-LYSINE N-METHYLTRANSFERASE ASHR2"/>
    <property type="match status" value="1"/>
</dbReference>
<dbReference type="InterPro" id="IPR044238">
    <property type="entry name" value="ASHR2-like"/>
</dbReference>
<dbReference type="Proteomes" id="UP000734854">
    <property type="component" value="Unassembled WGS sequence"/>
</dbReference>
<dbReference type="EMBL" id="JACMSC010000012">
    <property type="protein sequence ID" value="KAG6497475.1"/>
    <property type="molecule type" value="Genomic_DNA"/>
</dbReference>
<evidence type="ECO:0000313" key="4">
    <source>
        <dbReference type="Proteomes" id="UP000734854"/>
    </source>
</evidence>
<organism evidence="3 4">
    <name type="scientific">Zingiber officinale</name>
    <name type="common">Ginger</name>
    <name type="synonym">Amomum zingiber</name>
    <dbReference type="NCBI Taxonomy" id="94328"/>
    <lineage>
        <taxon>Eukaryota</taxon>
        <taxon>Viridiplantae</taxon>
        <taxon>Streptophyta</taxon>
        <taxon>Embryophyta</taxon>
        <taxon>Tracheophyta</taxon>
        <taxon>Spermatophyta</taxon>
        <taxon>Magnoliopsida</taxon>
        <taxon>Liliopsida</taxon>
        <taxon>Zingiberales</taxon>
        <taxon>Zingiberaceae</taxon>
        <taxon>Zingiber</taxon>
    </lineage>
</organism>
<keyword evidence="4" id="KW-1185">Reference proteome</keyword>